<dbReference type="EMBL" id="CAJJDO010000151">
    <property type="protein sequence ID" value="CAD8208630.1"/>
    <property type="molecule type" value="Genomic_DNA"/>
</dbReference>
<evidence type="ECO:0000313" key="2">
    <source>
        <dbReference type="Proteomes" id="UP000689195"/>
    </source>
</evidence>
<reference evidence="1" key="1">
    <citation type="submission" date="2021-01" db="EMBL/GenBank/DDBJ databases">
        <authorList>
            <consortium name="Genoscope - CEA"/>
            <person name="William W."/>
        </authorList>
    </citation>
    <scope>NUCLEOTIDE SEQUENCE</scope>
</reference>
<comment type="caution">
    <text evidence="1">The sequence shown here is derived from an EMBL/GenBank/DDBJ whole genome shotgun (WGS) entry which is preliminary data.</text>
</comment>
<name>A0A8S1Y4Z1_9CILI</name>
<gene>
    <name evidence="1" type="ORF">PPENT_87.1.T1510098</name>
</gene>
<dbReference type="Proteomes" id="UP000689195">
    <property type="component" value="Unassembled WGS sequence"/>
</dbReference>
<keyword evidence="2" id="KW-1185">Reference proteome</keyword>
<accession>A0A8S1Y4Z1</accession>
<organism evidence="1 2">
    <name type="scientific">Paramecium pentaurelia</name>
    <dbReference type="NCBI Taxonomy" id="43138"/>
    <lineage>
        <taxon>Eukaryota</taxon>
        <taxon>Sar</taxon>
        <taxon>Alveolata</taxon>
        <taxon>Ciliophora</taxon>
        <taxon>Intramacronucleata</taxon>
        <taxon>Oligohymenophorea</taxon>
        <taxon>Peniculida</taxon>
        <taxon>Parameciidae</taxon>
        <taxon>Paramecium</taxon>
    </lineage>
</organism>
<dbReference type="AlphaFoldDB" id="A0A8S1Y4Z1"/>
<proteinExistence type="predicted"/>
<protein>
    <submittedName>
        <fullName evidence="1">Uncharacterized protein</fullName>
    </submittedName>
</protein>
<evidence type="ECO:0000313" key="1">
    <source>
        <dbReference type="EMBL" id="CAD8208630.1"/>
    </source>
</evidence>
<sequence>MILSERDFLNVKGKQFQGVHSNRICSPNESLISVSHNPSLPQIKLQAQNILAQSIHKDLSGAPPFSQIHLKPLICKNKSCIYLVRNLEDKIAKYIVKIKEIGKENNILRQKLQMDRSFIDNLVPSINRSEQFSQLKQLTEEVQYPRSNFNSLHDAHLISKFSNEVYHTNLTQKRTFDIFNNLNMLFKQPFSDISWNKPTVMNNQQVQSNKCLKSCQNNAQTDFIELNCNHTYHKNCLCEEVVNSPKVLSSFCQCNQKLSKHDMNQLNEVQRAIIREIKLTSQLSQLIKKSDKFAFYKCQQSSCPFIIIDLDFENILSVQSFCQSCLNMRLFYKKEQMEK</sequence>